<dbReference type="EMBL" id="WIQW01000005">
    <property type="protein sequence ID" value="KAF3110509.1"/>
    <property type="molecule type" value="Genomic_DNA"/>
</dbReference>
<organism evidence="1 2">
    <name type="scientific">Orbilia oligospora</name>
    <name type="common">Nematode-trapping fungus</name>
    <name type="synonym">Arthrobotrys oligospora</name>
    <dbReference type="NCBI Taxonomy" id="2813651"/>
    <lineage>
        <taxon>Eukaryota</taxon>
        <taxon>Fungi</taxon>
        <taxon>Dikarya</taxon>
        <taxon>Ascomycota</taxon>
        <taxon>Pezizomycotina</taxon>
        <taxon>Orbiliomycetes</taxon>
        <taxon>Orbiliales</taxon>
        <taxon>Orbiliaceae</taxon>
        <taxon>Orbilia</taxon>
    </lineage>
</organism>
<evidence type="ECO:0000313" key="2">
    <source>
        <dbReference type="Proteomes" id="UP000475325"/>
    </source>
</evidence>
<protein>
    <submittedName>
        <fullName evidence="1">Uncharacterized protein</fullName>
    </submittedName>
</protein>
<name>A0A7C8NKJ3_ORBOL</name>
<dbReference type="Proteomes" id="UP000475325">
    <property type="component" value="Unassembled WGS sequence"/>
</dbReference>
<reference evidence="1 2" key="1">
    <citation type="submission" date="2019-06" db="EMBL/GenBank/DDBJ databases">
        <authorList>
            <person name="Palmer J.M."/>
        </authorList>
    </citation>
    <scope>NUCLEOTIDE SEQUENCE [LARGE SCALE GENOMIC DNA]</scope>
    <source>
        <strain evidence="1 2">TWF102</strain>
    </source>
</reference>
<sequence>MGKSVEDLSYELIHSVVQFLDPSPQSGILALPYNRFALARTSRTLYYIIWNRYAIHGGIEAYLALSAMEFPPGVDRPLKRESMSVLWRPKSGRRINRVLKTQSRQLMNEPQVFLPTITSPKLEGTFEDDFLDRGGDSIVMHYVTDTRWMILLTDQMGVSWILWGTWSCTNRQRRTHAYETAVLKPKCGDPWVRWSQLFDNVLLMDYQSCGDLPLSVQKLSSRPK</sequence>
<proteinExistence type="predicted"/>
<gene>
    <name evidence="1" type="ORF">TWF102_008086</name>
</gene>
<comment type="caution">
    <text evidence="1">The sequence shown here is derived from an EMBL/GenBank/DDBJ whole genome shotgun (WGS) entry which is preliminary data.</text>
</comment>
<accession>A0A7C8NKJ3</accession>
<evidence type="ECO:0000313" key="1">
    <source>
        <dbReference type="EMBL" id="KAF3110509.1"/>
    </source>
</evidence>
<dbReference type="AlphaFoldDB" id="A0A7C8NKJ3"/>